<protein>
    <submittedName>
        <fullName evidence="1">Uncharacterized protein</fullName>
    </submittedName>
</protein>
<dbReference type="Proteomes" id="UP001056120">
    <property type="component" value="Linkage Group LG18"/>
</dbReference>
<reference evidence="2" key="1">
    <citation type="journal article" date="2022" name="Mol. Ecol. Resour.">
        <title>The genomes of chicory, endive, great burdock and yacon provide insights into Asteraceae palaeo-polyploidization history and plant inulin production.</title>
        <authorList>
            <person name="Fan W."/>
            <person name="Wang S."/>
            <person name="Wang H."/>
            <person name="Wang A."/>
            <person name="Jiang F."/>
            <person name="Liu H."/>
            <person name="Zhao H."/>
            <person name="Xu D."/>
            <person name="Zhang Y."/>
        </authorList>
    </citation>
    <scope>NUCLEOTIDE SEQUENCE [LARGE SCALE GENOMIC DNA]</scope>
    <source>
        <strain evidence="2">cv. Yunnan</strain>
    </source>
</reference>
<sequence>MLIWDHTLIAADDFIQSDVLLGSTKIEVRACTDMARNNARVVFSGSLDLFSMDAIIDTIEGITCLQMLLVSLRLQMDVLACGKCPEHVRQEMKDYMLKKAKSKQAYDPMVDDTDFGDEEEEECVVTKVKKSSGSSQAPAPKKPRQIGIADMYFTQNPASILKGRKEITKDAQSLLAMLEDMVDEVGEENVVQVVTDNASNYKLAGTYLESSRKHLYWTPCAAHCIDLMLEDIGKITKIKDCLKNAMFANGYIYNHTRLVNMMRRFTNQRNLHRPAITRFATSFITLAQMHKQKNNLRRMIVSEEWKNSKWAKEVGGKKVESTFIQERFWRNIVYALKLTGPLVKVLRIVDGDKKPAMGYIYEAMTRAKDAIAASFLNRIDEYKKTFEIIDKRWECQLHRPLHAAGFFLNPEFYYDNIEKAKSGPVIRGMIACIGRLVADIKTQDIISSQLDLYQEAGSLFGDPMAIRQRKTRSPAVWWDSFGCDTPELQKFAIRILSLTCSATGCERNWSVFQQLHTKRRNRLAQKRLNDLVYVKFNRGLKQRYERRNTTDPILLKEIDESNEWVIGIMDSDEDEDNSEFVFEDDGLTWRVVDKASGASEPIYSTRSNAQQSKGKGVSSSTTPTPMTYSRKTQSRRLHELIDEDDEEMEEDIGMSGDEGEDVVLGIDVDDDGDSEESD</sequence>
<accession>A0ACB9E8I8</accession>
<evidence type="ECO:0000313" key="2">
    <source>
        <dbReference type="Proteomes" id="UP001056120"/>
    </source>
</evidence>
<name>A0ACB9E8I8_9ASTR</name>
<keyword evidence="2" id="KW-1185">Reference proteome</keyword>
<reference evidence="1 2" key="2">
    <citation type="journal article" date="2022" name="Mol. Ecol. Resour.">
        <title>The genomes of chicory, endive, great burdock and yacon provide insights into Asteraceae paleo-polyploidization history and plant inulin production.</title>
        <authorList>
            <person name="Fan W."/>
            <person name="Wang S."/>
            <person name="Wang H."/>
            <person name="Wang A."/>
            <person name="Jiang F."/>
            <person name="Liu H."/>
            <person name="Zhao H."/>
            <person name="Xu D."/>
            <person name="Zhang Y."/>
        </authorList>
    </citation>
    <scope>NUCLEOTIDE SEQUENCE [LARGE SCALE GENOMIC DNA]</scope>
    <source>
        <strain evidence="2">cv. Yunnan</strain>
        <tissue evidence="1">Leaves</tissue>
    </source>
</reference>
<gene>
    <name evidence="1" type="ORF">L1987_54942</name>
</gene>
<evidence type="ECO:0000313" key="1">
    <source>
        <dbReference type="EMBL" id="KAI3755147.1"/>
    </source>
</evidence>
<proteinExistence type="predicted"/>
<dbReference type="EMBL" id="CM042035">
    <property type="protein sequence ID" value="KAI3755147.1"/>
    <property type="molecule type" value="Genomic_DNA"/>
</dbReference>
<organism evidence="1 2">
    <name type="scientific">Smallanthus sonchifolius</name>
    <dbReference type="NCBI Taxonomy" id="185202"/>
    <lineage>
        <taxon>Eukaryota</taxon>
        <taxon>Viridiplantae</taxon>
        <taxon>Streptophyta</taxon>
        <taxon>Embryophyta</taxon>
        <taxon>Tracheophyta</taxon>
        <taxon>Spermatophyta</taxon>
        <taxon>Magnoliopsida</taxon>
        <taxon>eudicotyledons</taxon>
        <taxon>Gunneridae</taxon>
        <taxon>Pentapetalae</taxon>
        <taxon>asterids</taxon>
        <taxon>campanulids</taxon>
        <taxon>Asterales</taxon>
        <taxon>Asteraceae</taxon>
        <taxon>Asteroideae</taxon>
        <taxon>Heliantheae alliance</taxon>
        <taxon>Millerieae</taxon>
        <taxon>Smallanthus</taxon>
    </lineage>
</organism>
<comment type="caution">
    <text evidence="1">The sequence shown here is derived from an EMBL/GenBank/DDBJ whole genome shotgun (WGS) entry which is preliminary data.</text>
</comment>